<proteinExistence type="predicted"/>
<feature type="region of interest" description="Disordered" evidence="1">
    <location>
        <begin position="1"/>
        <end position="98"/>
    </location>
</feature>
<feature type="compositionally biased region" description="Polar residues" evidence="1">
    <location>
        <begin position="81"/>
        <end position="95"/>
    </location>
</feature>
<dbReference type="GO" id="GO:0005634">
    <property type="term" value="C:nucleus"/>
    <property type="evidence" value="ECO:0007669"/>
    <property type="project" value="InterPro"/>
</dbReference>
<sequence>MSHLGVDMQRYSSGGSVTTTTDEDLPSQRRIQRLRLTLHADQPSTGQDEPQNVTGKEKQEAMAANGTKRRRNGYVEPREQQAPSVTNGVRESSPQRGGKVYGVVHRKGMDSQQEEVTACEWSVNHLRDQMNYIREVRDSLEKVRERMYGQFGGMQQSMHRLSQDIRTTNAQRQSLEREVKTRTAAMDSFEQMNSSLISANIDLQKSLLENCTDRAEAREKIKSLCSSCQLAEEKLRERDKELAAALAENRALRLQVEASQEATSEAVEEMSRKLQRQHEEQLQSEQRKHREEVEALRAQIDEYVSRLEEAEKNARIAEAKIAERDQRIGELERLLDCMRQEMAQLQLKLRDCERRLQKSEKTDQVDGNTAKRTQQLEGEALELRERIKHLNDMVFCQQRKVKGMIEEVETLRTKLVQKDLFITDLLDKIALVECENDSVVQAAVQTRDIGVGCDLLPRPEPHAGDEAQARPLPRSRLESSLLNYSPVQYSKWLQSNSTQLSKSKDELCDILYRQEKLLSNKRFVQSLPDKGRKITDFVQRLRLALVHHEEEERRRDMLSSVRTEFQSKYQQALSQRQHGNPTDTPNVPLSETSFSVPTRQSMNRQDFLLKAPPADNAVSAADLNEPAVVSMETASDGRAELSAAATRTEEKDLVEALEKVTLTDGAVAPSRLSGAESSDCTGDDPFRGKPPQKKPHYIDVLEKSEKSAATRKPKFKPNHLPQKFGGSPAGSSPGQSPGVVPQAPGVVPQLSADARRERDRKHLDDITAAKLPPLHYSPARLLSLEESVALQQEHNRKHKDLQAKMAAQKLSGRLGVGMTTYRPDVGQEAGYRESHADEAKLSSDED</sequence>
<feature type="compositionally biased region" description="Basic and acidic residues" evidence="1">
    <location>
        <begin position="696"/>
        <end position="708"/>
    </location>
</feature>
<feature type="region of interest" description="Disordered" evidence="1">
    <location>
        <begin position="263"/>
        <end position="290"/>
    </location>
</feature>
<feature type="compositionally biased region" description="Polar residues" evidence="1">
    <location>
        <begin position="10"/>
        <end position="20"/>
    </location>
</feature>
<feature type="compositionally biased region" description="Low complexity" evidence="1">
    <location>
        <begin position="725"/>
        <end position="745"/>
    </location>
</feature>
<dbReference type="GO" id="GO:0006368">
    <property type="term" value="P:transcription elongation by RNA polymerase II"/>
    <property type="evidence" value="ECO:0007669"/>
    <property type="project" value="InterPro"/>
</dbReference>
<evidence type="ECO:0000256" key="1">
    <source>
        <dbReference type="SAM" id="MobiDB-lite"/>
    </source>
</evidence>
<evidence type="ECO:0000313" key="3">
    <source>
        <dbReference type="Proteomes" id="UP001152803"/>
    </source>
</evidence>
<dbReference type="PANTHER" id="PTHR23171">
    <property type="entry name" value="GDOWN1"/>
    <property type="match status" value="1"/>
</dbReference>
<evidence type="ECO:0000313" key="2">
    <source>
        <dbReference type="EMBL" id="KAJ8272384.1"/>
    </source>
</evidence>
<accession>A0A9Q1I043</accession>
<dbReference type="EMBL" id="JAFJMO010000007">
    <property type="protein sequence ID" value="KAJ8272384.1"/>
    <property type="molecule type" value="Genomic_DNA"/>
</dbReference>
<feature type="compositionally biased region" description="Polar residues" evidence="1">
    <location>
        <begin position="42"/>
        <end position="54"/>
    </location>
</feature>
<gene>
    <name evidence="2" type="ORF">COCON_G00112430</name>
</gene>
<dbReference type="Proteomes" id="UP001152803">
    <property type="component" value="Unassembled WGS sequence"/>
</dbReference>
<dbReference type="OrthoDB" id="8788688at2759"/>
<dbReference type="GO" id="GO:0035556">
    <property type="term" value="P:intracellular signal transduction"/>
    <property type="evidence" value="ECO:0007669"/>
    <property type="project" value="TreeGrafter"/>
</dbReference>
<dbReference type="InterPro" id="IPR051375">
    <property type="entry name" value="Tuftelin_GRINL1A/MYZAP/CCD68"/>
</dbReference>
<feature type="region of interest" description="Disordered" evidence="1">
    <location>
        <begin position="817"/>
        <end position="846"/>
    </location>
</feature>
<dbReference type="Pfam" id="PF15328">
    <property type="entry name" value="GCOM2"/>
    <property type="match status" value="1"/>
</dbReference>
<dbReference type="InterPro" id="IPR026213">
    <property type="entry name" value="GRINL1"/>
</dbReference>
<name>A0A9Q1I043_CONCO</name>
<feature type="compositionally biased region" description="Basic and acidic residues" evidence="1">
    <location>
        <begin position="269"/>
        <end position="290"/>
    </location>
</feature>
<protein>
    <submittedName>
        <fullName evidence="2">Uncharacterized protein</fullName>
    </submittedName>
</protein>
<feature type="region of interest" description="Disordered" evidence="1">
    <location>
        <begin position="668"/>
        <end position="745"/>
    </location>
</feature>
<feature type="compositionally biased region" description="Basic and acidic residues" evidence="1">
    <location>
        <begin position="830"/>
        <end position="846"/>
    </location>
</feature>
<organism evidence="2 3">
    <name type="scientific">Conger conger</name>
    <name type="common">Conger eel</name>
    <name type="synonym">Muraena conger</name>
    <dbReference type="NCBI Taxonomy" id="82655"/>
    <lineage>
        <taxon>Eukaryota</taxon>
        <taxon>Metazoa</taxon>
        <taxon>Chordata</taxon>
        <taxon>Craniata</taxon>
        <taxon>Vertebrata</taxon>
        <taxon>Euteleostomi</taxon>
        <taxon>Actinopterygii</taxon>
        <taxon>Neopterygii</taxon>
        <taxon>Teleostei</taxon>
        <taxon>Anguilliformes</taxon>
        <taxon>Congridae</taxon>
        <taxon>Conger</taxon>
    </lineage>
</organism>
<dbReference type="GO" id="GO:0003711">
    <property type="term" value="F:transcription elongation factor activity"/>
    <property type="evidence" value="ECO:0007669"/>
    <property type="project" value="InterPro"/>
</dbReference>
<comment type="caution">
    <text evidence="2">The sequence shown here is derived from an EMBL/GenBank/DDBJ whole genome shotgun (WGS) entry which is preliminary data.</text>
</comment>
<dbReference type="PANTHER" id="PTHR23171:SF3">
    <property type="entry name" value="COILED-COIL DOMAIN-CONTAINING PROTEIN 68"/>
    <property type="match status" value="1"/>
</dbReference>
<dbReference type="AlphaFoldDB" id="A0A9Q1I043"/>
<reference evidence="2" key="1">
    <citation type="journal article" date="2023" name="Science">
        <title>Genome structures resolve the early diversification of teleost fishes.</title>
        <authorList>
            <person name="Parey E."/>
            <person name="Louis A."/>
            <person name="Montfort J."/>
            <person name="Bouchez O."/>
            <person name="Roques C."/>
            <person name="Iampietro C."/>
            <person name="Lluch J."/>
            <person name="Castinel A."/>
            <person name="Donnadieu C."/>
            <person name="Desvignes T."/>
            <person name="Floi Bucao C."/>
            <person name="Jouanno E."/>
            <person name="Wen M."/>
            <person name="Mejri S."/>
            <person name="Dirks R."/>
            <person name="Jansen H."/>
            <person name="Henkel C."/>
            <person name="Chen W.J."/>
            <person name="Zahm M."/>
            <person name="Cabau C."/>
            <person name="Klopp C."/>
            <person name="Thompson A.W."/>
            <person name="Robinson-Rechavi M."/>
            <person name="Braasch I."/>
            <person name="Lecointre G."/>
            <person name="Bobe J."/>
            <person name="Postlethwait J.H."/>
            <person name="Berthelot C."/>
            <person name="Roest Crollius H."/>
            <person name="Guiguen Y."/>
        </authorList>
    </citation>
    <scope>NUCLEOTIDE SEQUENCE</scope>
    <source>
        <strain evidence="2">Concon-B</strain>
    </source>
</reference>
<keyword evidence="3" id="KW-1185">Reference proteome</keyword>
<dbReference type="PRINTS" id="PR02085">
    <property type="entry name" value="POLR2GRINL1"/>
</dbReference>